<evidence type="ECO:0000313" key="8">
    <source>
        <dbReference type="EMBL" id="KAD4585065.1"/>
    </source>
</evidence>
<dbReference type="Pfam" id="PF08646">
    <property type="entry name" value="Rep_fac-A_C"/>
    <property type="match status" value="1"/>
</dbReference>
<protein>
    <recommendedName>
        <fullName evidence="7">Replication factor A C-terminal domain-containing protein</fullName>
    </recommendedName>
</protein>
<keyword evidence="4" id="KW-0862">Zinc</keyword>
<reference evidence="8 9" key="1">
    <citation type="submission" date="2019-05" db="EMBL/GenBank/DDBJ databases">
        <title>Mikania micrantha, genome provides insights into the molecular mechanism of rapid growth.</title>
        <authorList>
            <person name="Liu B."/>
        </authorList>
    </citation>
    <scope>NUCLEOTIDE SEQUENCE [LARGE SCALE GENOMIC DNA]</scope>
    <source>
        <strain evidence="8">NLD-2019</strain>
        <tissue evidence="8">Leaf</tissue>
    </source>
</reference>
<comment type="caution">
    <text evidence="8">The sequence shown here is derived from an EMBL/GenBank/DDBJ whole genome shotgun (WGS) entry which is preliminary data.</text>
</comment>
<dbReference type="EMBL" id="SZYD01000012">
    <property type="protein sequence ID" value="KAD4585065.1"/>
    <property type="molecule type" value="Genomic_DNA"/>
</dbReference>
<evidence type="ECO:0000256" key="1">
    <source>
        <dbReference type="ARBA" id="ARBA00005690"/>
    </source>
</evidence>
<dbReference type="CDD" id="cd04476">
    <property type="entry name" value="RPA1_DBD_C"/>
    <property type="match status" value="1"/>
</dbReference>
<evidence type="ECO:0000256" key="6">
    <source>
        <dbReference type="SAM" id="MobiDB-lite"/>
    </source>
</evidence>
<dbReference type="PANTHER" id="PTHR47165">
    <property type="entry name" value="OS03G0429900 PROTEIN"/>
    <property type="match status" value="1"/>
</dbReference>
<dbReference type="AlphaFoldDB" id="A0A5N6NDR7"/>
<evidence type="ECO:0000256" key="3">
    <source>
        <dbReference type="ARBA" id="ARBA00022771"/>
    </source>
</evidence>
<keyword evidence="3" id="KW-0863">Zinc-finger</keyword>
<feature type="domain" description="Replication factor A C-terminal" evidence="7">
    <location>
        <begin position="257"/>
        <end position="372"/>
    </location>
</feature>
<dbReference type="Gene3D" id="2.40.50.140">
    <property type="entry name" value="Nucleic acid-binding proteins"/>
    <property type="match status" value="2"/>
</dbReference>
<dbReference type="Proteomes" id="UP000326396">
    <property type="component" value="Linkage Group LG2"/>
</dbReference>
<gene>
    <name evidence="8" type="ORF">E3N88_22666</name>
</gene>
<accession>A0A5N6NDR7</accession>
<evidence type="ECO:0000259" key="7">
    <source>
        <dbReference type="Pfam" id="PF08646"/>
    </source>
</evidence>
<proteinExistence type="inferred from homology"/>
<organism evidence="8 9">
    <name type="scientific">Mikania micrantha</name>
    <name type="common">bitter vine</name>
    <dbReference type="NCBI Taxonomy" id="192012"/>
    <lineage>
        <taxon>Eukaryota</taxon>
        <taxon>Viridiplantae</taxon>
        <taxon>Streptophyta</taxon>
        <taxon>Embryophyta</taxon>
        <taxon>Tracheophyta</taxon>
        <taxon>Spermatophyta</taxon>
        <taxon>Magnoliopsida</taxon>
        <taxon>eudicotyledons</taxon>
        <taxon>Gunneridae</taxon>
        <taxon>Pentapetalae</taxon>
        <taxon>asterids</taxon>
        <taxon>campanulids</taxon>
        <taxon>Asterales</taxon>
        <taxon>Asteraceae</taxon>
        <taxon>Asteroideae</taxon>
        <taxon>Heliantheae alliance</taxon>
        <taxon>Eupatorieae</taxon>
        <taxon>Mikania</taxon>
    </lineage>
</organism>
<feature type="region of interest" description="Disordered" evidence="6">
    <location>
        <begin position="387"/>
        <end position="412"/>
    </location>
</feature>
<dbReference type="SUPFAM" id="SSF50249">
    <property type="entry name" value="Nucleic acid-binding proteins"/>
    <property type="match status" value="2"/>
</dbReference>
<evidence type="ECO:0000256" key="2">
    <source>
        <dbReference type="ARBA" id="ARBA00022723"/>
    </source>
</evidence>
<name>A0A5N6NDR7_9ASTR</name>
<dbReference type="InterPro" id="IPR012340">
    <property type="entry name" value="NA-bd_OB-fold"/>
</dbReference>
<dbReference type="InterPro" id="IPR047192">
    <property type="entry name" value="Euk_RPA1_DBD_C"/>
</dbReference>
<evidence type="ECO:0000256" key="5">
    <source>
        <dbReference type="ARBA" id="ARBA00023125"/>
    </source>
</evidence>
<dbReference type="PANTHER" id="PTHR47165:SF4">
    <property type="entry name" value="OS03G0429900 PROTEIN"/>
    <property type="match status" value="1"/>
</dbReference>
<dbReference type="GO" id="GO:0008270">
    <property type="term" value="F:zinc ion binding"/>
    <property type="evidence" value="ECO:0007669"/>
    <property type="project" value="UniProtKB-KW"/>
</dbReference>
<dbReference type="GO" id="GO:0003677">
    <property type="term" value="F:DNA binding"/>
    <property type="evidence" value="ECO:0007669"/>
    <property type="project" value="UniProtKB-KW"/>
</dbReference>
<evidence type="ECO:0000313" key="9">
    <source>
        <dbReference type="Proteomes" id="UP000326396"/>
    </source>
</evidence>
<comment type="similarity">
    <text evidence="1">Belongs to the replication factor A protein 1 family.</text>
</comment>
<dbReference type="OrthoDB" id="671687at2759"/>
<keyword evidence="5" id="KW-0238">DNA-binding</keyword>
<evidence type="ECO:0000256" key="4">
    <source>
        <dbReference type="ARBA" id="ARBA00022833"/>
    </source>
</evidence>
<dbReference type="InterPro" id="IPR013955">
    <property type="entry name" value="Rep_factor-A_C"/>
</dbReference>
<keyword evidence="9" id="KW-1185">Reference proteome</keyword>
<sequence>MTTKPISKIVAGDAPQPIEIRIIRKWIPYIKKQEKAPELCYLFVDIHGDAIEAVADLDHEIYFDSIIILQRCYIVNNYISVPSRTYMPAVQHHASLRIGKRATFEPLFGKEIPAYYYKFASYNDLEARMELPRLLTGRIERTSGIIKRAGKTLQKLTILDESGHILEVTLWGDKGLEIHAEGCVGKLLAITSATVTQFRESTTATTAIINPPAIDIQSYMERFKSLGEQSQQHPEDIYITIADLKSKNITDLLQVHFQCNVTIDEIQPNRTWYYVTCSKCTKRAYPQENDYVCEDDGLIPEPRFMYCLNATVVDDTGNSSAVFFNDALTQILKISCKDLVLTENNRNPRILPEQITAIIGTPLAIRFNMKKDGSITVNNATITTTFPPATPDPKMSIRRIDQAEPSGKRSKF</sequence>
<keyword evidence="2" id="KW-0479">Metal-binding</keyword>